<reference evidence="13" key="1">
    <citation type="submission" date="2017-02" db="UniProtKB">
        <authorList>
            <consortium name="WormBaseParasite"/>
        </authorList>
    </citation>
    <scope>IDENTIFICATION</scope>
</reference>
<dbReference type="Pfam" id="PF17811">
    <property type="entry name" value="JHD"/>
    <property type="match status" value="1"/>
</dbReference>
<dbReference type="STRING" id="103827.A0A0N5CYP1"/>
<accession>A0A0N5CYP1</accession>
<dbReference type="Pfam" id="PF02373">
    <property type="entry name" value="JmjC"/>
    <property type="match status" value="1"/>
</dbReference>
<dbReference type="InterPro" id="IPR003347">
    <property type="entry name" value="JmjC_dom"/>
</dbReference>
<evidence type="ECO:0000313" key="13">
    <source>
        <dbReference type="WBParaSite" id="TCLT_0000557301-mRNA-1"/>
    </source>
</evidence>
<evidence type="ECO:0000256" key="4">
    <source>
        <dbReference type="ARBA" id="ARBA00022964"/>
    </source>
</evidence>
<dbReference type="Gene3D" id="2.60.120.650">
    <property type="entry name" value="Cupin"/>
    <property type="match status" value="1"/>
</dbReference>
<dbReference type="GO" id="GO:0051213">
    <property type="term" value="F:dioxygenase activity"/>
    <property type="evidence" value="ECO:0007669"/>
    <property type="project" value="UniProtKB-KW"/>
</dbReference>
<keyword evidence="2" id="KW-0479">Metal-binding</keyword>
<keyword evidence="9" id="KW-0539">Nucleus</keyword>
<keyword evidence="4" id="KW-0223">Dioxygenase</keyword>
<reference evidence="11 12" key="2">
    <citation type="submission" date="2018-11" db="EMBL/GenBank/DDBJ databases">
        <authorList>
            <consortium name="Pathogen Informatics"/>
        </authorList>
    </citation>
    <scope>NUCLEOTIDE SEQUENCE [LARGE SCALE GENOMIC DNA]</scope>
</reference>
<gene>
    <name evidence="11" type="ORF">TCLT_LOCUS5562</name>
</gene>
<protein>
    <submittedName>
        <fullName evidence="13">JmjC domain-containing protein</fullName>
    </submittedName>
</protein>
<evidence type="ECO:0000256" key="5">
    <source>
        <dbReference type="ARBA" id="ARBA00023002"/>
    </source>
</evidence>
<evidence type="ECO:0000259" key="10">
    <source>
        <dbReference type="PROSITE" id="PS51184"/>
    </source>
</evidence>
<dbReference type="Proteomes" id="UP000276776">
    <property type="component" value="Unassembled WGS sequence"/>
</dbReference>
<keyword evidence="5" id="KW-0560">Oxidoreductase</keyword>
<keyword evidence="12" id="KW-1185">Reference proteome</keyword>
<evidence type="ECO:0000256" key="7">
    <source>
        <dbReference type="ARBA" id="ARBA00023015"/>
    </source>
</evidence>
<dbReference type="GO" id="GO:0005634">
    <property type="term" value="C:nucleus"/>
    <property type="evidence" value="ECO:0007669"/>
    <property type="project" value="UniProtKB-SubCell"/>
</dbReference>
<evidence type="ECO:0000256" key="8">
    <source>
        <dbReference type="ARBA" id="ARBA00023163"/>
    </source>
</evidence>
<evidence type="ECO:0000256" key="9">
    <source>
        <dbReference type="ARBA" id="ARBA00023242"/>
    </source>
</evidence>
<keyword evidence="7" id="KW-0805">Transcription regulation</keyword>
<feature type="domain" description="JmjC" evidence="10">
    <location>
        <begin position="78"/>
        <end position="237"/>
    </location>
</feature>
<dbReference type="AlphaFoldDB" id="A0A0N5CYP1"/>
<evidence type="ECO:0000256" key="1">
    <source>
        <dbReference type="ARBA" id="ARBA00004123"/>
    </source>
</evidence>
<dbReference type="InterPro" id="IPR050690">
    <property type="entry name" value="JHDM1_Histone_Demethylase"/>
</dbReference>
<dbReference type="GO" id="GO:0046872">
    <property type="term" value="F:metal ion binding"/>
    <property type="evidence" value="ECO:0007669"/>
    <property type="project" value="UniProtKB-KW"/>
</dbReference>
<dbReference type="OrthoDB" id="5876800at2759"/>
<dbReference type="WBParaSite" id="TCLT_0000557301-mRNA-1">
    <property type="protein sequence ID" value="TCLT_0000557301-mRNA-1"/>
    <property type="gene ID" value="TCLT_0000557301"/>
</dbReference>
<dbReference type="InterPro" id="IPR041070">
    <property type="entry name" value="JHD"/>
</dbReference>
<evidence type="ECO:0000256" key="6">
    <source>
        <dbReference type="ARBA" id="ARBA00023004"/>
    </source>
</evidence>
<dbReference type="OMA" id="RCTRVEL"/>
<comment type="subcellular location">
    <subcellularLocation>
        <location evidence="1">Nucleus</location>
    </subcellularLocation>
</comment>
<proteinExistence type="predicted"/>
<organism evidence="13">
    <name type="scientific">Thelazia callipaeda</name>
    <name type="common">Oriental eyeworm</name>
    <name type="synonym">Parasitic nematode</name>
    <dbReference type="NCBI Taxonomy" id="103827"/>
    <lineage>
        <taxon>Eukaryota</taxon>
        <taxon>Metazoa</taxon>
        <taxon>Ecdysozoa</taxon>
        <taxon>Nematoda</taxon>
        <taxon>Chromadorea</taxon>
        <taxon>Rhabditida</taxon>
        <taxon>Spirurina</taxon>
        <taxon>Spiruromorpha</taxon>
        <taxon>Thelazioidea</taxon>
        <taxon>Thelaziidae</taxon>
        <taxon>Thelazia</taxon>
    </lineage>
</organism>
<name>A0A0N5CYP1_THECL</name>
<evidence type="ECO:0000256" key="2">
    <source>
        <dbReference type="ARBA" id="ARBA00022723"/>
    </source>
</evidence>
<keyword evidence="8" id="KW-0804">Transcription</keyword>
<dbReference type="PROSITE" id="PS51184">
    <property type="entry name" value="JMJC"/>
    <property type="match status" value="1"/>
</dbReference>
<dbReference type="PANTHER" id="PTHR23123">
    <property type="entry name" value="PHD/F-BOX CONTAINING PROTEIN"/>
    <property type="match status" value="1"/>
</dbReference>
<dbReference type="EMBL" id="UYYF01004347">
    <property type="protein sequence ID" value="VDN02822.1"/>
    <property type="molecule type" value="Genomic_DNA"/>
</dbReference>
<keyword evidence="3" id="KW-0156">Chromatin regulator</keyword>
<dbReference type="SUPFAM" id="SSF51197">
    <property type="entry name" value="Clavaminate synthase-like"/>
    <property type="match status" value="1"/>
</dbReference>
<keyword evidence="6" id="KW-0408">Iron</keyword>
<sequence>MLSLLSDFTVQYVKENGLEAPLLFKDSLSSLGMKYFLVVFQNFFWLDFNVVFKISCFLKKKSPQERRKDLLNLLSLEFSLTPLANIIQAPSVAREIDWVELFWPKKSRTSSVSYPKVQNYCLMSVKRSFTDFHIDFGGTSVWYHVYKGRKIFWLVEPTEENIVKYEKWILEGSQREAFYGDLVNRCTRVELYEGNTFIIPSGWIHAVYTPEDSLVFGGNFLHSFSIPMQIRINRSENTLMIKRKYRYPRYSEMLWFVIEGIVNKADGLVQETAKNEVIFIFGAQRCDLLNIFLFFKYKNSIFLCKIRSLFLLVTESSPQVVRPRPPKYKLRASKKQDHHKPDGPLIVGGIPPAIMPPDAPLAPNPYDYDPLASVTPLGHKQLPSAYRRTPDVKLQYRSPLIRPGQSNNETNGLAFHYCIRGCICNILNYKYFVLF</sequence>
<dbReference type="SMART" id="SM00558">
    <property type="entry name" value="JmjC"/>
    <property type="match status" value="1"/>
</dbReference>
<evidence type="ECO:0000256" key="3">
    <source>
        <dbReference type="ARBA" id="ARBA00022853"/>
    </source>
</evidence>
<dbReference type="GO" id="GO:0006325">
    <property type="term" value="P:chromatin organization"/>
    <property type="evidence" value="ECO:0007669"/>
    <property type="project" value="UniProtKB-KW"/>
</dbReference>
<evidence type="ECO:0000313" key="12">
    <source>
        <dbReference type="Proteomes" id="UP000276776"/>
    </source>
</evidence>
<evidence type="ECO:0000313" key="11">
    <source>
        <dbReference type="EMBL" id="VDN02822.1"/>
    </source>
</evidence>